<sequence>MQSNSLIRFTRSCPTCGRRIQIRGSLLGREVCCPHCNARFVAMATDDSAGKVDDAQRLLDRVDTMLSKVSQPPVTS</sequence>
<dbReference type="Gene3D" id="2.20.28.160">
    <property type="match status" value="1"/>
</dbReference>
<dbReference type="EMBL" id="JASZZN010000002">
    <property type="protein sequence ID" value="MDM4014593.1"/>
    <property type="molecule type" value="Genomic_DNA"/>
</dbReference>
<comment type="caution">
    <text evidence="1">The sequence shown here is derived from an EMBL/GenBank/DDBJ whole genome shotgun (WGS) entry which is preliminary data.</text>
</comment>
<organism evidence="1 2">
    <name type="scientific">Roseiconus lacunae</name>
    <dbReference type="NCBI Taxonomy" id="2605694"/>
    <lineage>
        <taxon>Bacteria</taxon>
        <taxon>Pseudomonadati</taxon>
        <taxon>Planctomycetota</taxon>
        <taxon>Planctomycetia</taxon>
        <taxon>Pirellulales</taxon>
        <taxon>Pirellulaceae</taxon>
        <taxon>Roseiconus</taxon>
    </lineage>
</organism>
<keyword evidence="2" id="KW-1185">Reference proteome</keyword>
<reference evidence="1 2" key="1">
    <citation type="submission" date="2023-06" db="EMBL/GenBank/DDBJ databases">
        <title>Roseiconus lacunae JC819 isolated from Gulf of Mannar region, Tamil Nadu.</title>
        <authorList>
            <person name="Pk S."/>
            <person name="Ch S."/>
            <person name="Ch V.R."/>
        </authorList>
    </citation>
    <scope>NUCLEOTIDE SEQUENCE [LARGE SCALE GENOMIC DNA]</scope>
    <source>
        <strain evidence="1 2">JC819</strain>
    </source>
</reference>
<accession>A0ABT7PDL2</accession>
<proteinExistence type="predicted"/>
<evidence type="ECO:0000313" key="2">
    <source>
        <dbReference type="Proteomes" id="UP001239462"/>
    </source>
</evidence>
<evidence type="ECO:0000313" key="1">
    <source>
        <dbReference type="EMBL" id="MDM4014593.1"/>
    </source>
</evidence>
<dbReference type="RefSeq" id="WP_149498610.1">
    <property type="nucleotide sequence ID" value="NZ_CP141221.1"/>
</dbReference>
<gene>
    <name evidence="1" type="ORF">QTN89_04055</name>
</gene>
<name>A0ABT7PDL2_9BACT</name>
<dbReference type="Proteomes" id="UP001239462">
    <property type="component" value="Unassembled WGS sequence"/>
</dbReference>
<protein>
    <submittedName>
        <fullName evidence="1">Response regulator</fullName>
    </submittedName>
</protein>